<dbReference type="Pfam" id="PF00083">
    <property type="entry name" value="Sugar_tr"/>
    <property type="match status" value="1"/>
</dbReference>
<feature type="non-terminal residue" evidence="7">
    <location>
        <position position="119"/>
    </location>
</feature>
<dbReference type="Proteomes" id="UP000663829">
    <property type="component" value="Unassembled WGS sequence"/>
</dbReference>
<keyword evidence="3 5" id="KW-1133">Transmembrane helix</keyword>
<dbReference type="GO" id="GO:0022857">
    <property type="term" value="F:transmembrane transporter activity"/>
    <property type="evidence" value="ECO:0007669"/>
    <property type="project" value="InterPro"/>
</dbReference>
<accession>A0A816G924</accession>
<evidence type="ECO:0000313" key="7">
    <source>
        <dbReference type="EMBL" id="CAF1671172.1"/>
    </source>
</evidence>
<dbReference type="AlphaFoldDB" id="A0A816G924"/>
<dbReference type="OrthoDB" id="3936150at2759"/>
<dbReference type="SUPFAM" id="SSF103473">
    <property type="entry name" value="MFS general substrate transporter"/>
    <property type="match status" value="1"/>
</dbReference>
<keyword evidence="2 5" id="KW-0812">Transmembrane</keyword>
<comment type="caution">
    <text evidence="7">The sequence shown here is derived from an EMBL/GenBank/DDBJ whole genome shotgun (WGS) entry which is preliminary data.</text>
</comment>
<feature type="transmembrane region" description="Helical" evidence="5">
    <location>
        <begin position="86"/>
        <end position="105"/>
    </location>
</feature>
<feature type="non-terminal residue" evidence="7">
    <location>
        <position position="1"/>
    </location>
</feature>
<evidence type="ECO:0000313" key="8">
    <source>
        <dbReference type="EMBL" id="CAF4645596.1"/>
    </source>
</evidence>
<feature type="domain" description="Major facilitator superfamily (MFS) profile" evidence="6">
    <location>
        <begin position="1"/>
        <end position="110"/>
    </location>
</feature>
<dbReference type="Gene3D" id="1.20.1250.20">
    <property type="entry name" value="MFS general substrate transporter like domains"/>
    <property type="match status" value="1"/>
</dbReference>
<dbReference type="Proteomes" id="UP000681722">
    <property type="component" value="Unassembled WGS sequence"/>
</dbReference>
<dbReference type="EMBL" id="CAJNOQ010061021">
    <property type="protein sequence ID" value="CAF1671172.1"/>
    <property type="molecule type" value="Genomic_DNA"/>
</dbReference>
<dbReference type="InterPro" id="IPR005828">
    <property type="entry name" value="MFS_sugar_transport-like"/>
</dbReference>
<dbReference type="InterPro" id="IPR020846">
    <property type="entry name" value="MFS_dom"/>
</dbReference>
<name>A0A816G924_9BILA</name>
<keyword evidence="4 5" id="KW-0472">Membrane</keyword>
<evidence type="ECO:0000313" key="9">
    <source>
        <dbReference type="Proteomes" id="UP000663829"/>
    </source>
</evidence>
<dbReference type="InterPro" id="IPR036259">
    <property type="entry name" value="MFS_trans_sf"/>
</dbReference>
<evidence type="ECO:0000256" key="1">
    <source>
        <dbReference type="ARBA" id="ARBA00004141"/>
    </source>
</evidence>
<protein>
    <recommendedName>
        <fullName evidence="6">Major facilitator superfamily (MFS) profile domain-containing protein</fullName>
    </recommendedName>
</protein>
<evidence type="ECO:0000256" key="3">
    <source>
        <dbReference type="ARBA" id="ARBA00022989"/>
    </source>
</evidence>
<evidence type="ECO:0000256" key="2">
    <source>
        <dbReference type="ARBA" id="ARBA00022692"/>
    </source>
</evidence>
<organism evidence="7 9">
    <name type="scientific">Didymodactylos carnosus</name>
    <dbReference type="NCBI Taxonomy" id="1234261"/>
    <lineage>
        <taxon>Eukaryota</taxon>
        <taxon>Metazoa</taxon>
        <taxon>Spiralia</taxon>
        <taxon>Gnathifera</taxon>
        <taxon>Rotifera</taxon>
        <taxon>Eurotatoria</taxon>
        <taxon>Bdelloidea</taxon>
        <taxon>Philodinida</taxon>
        <taxon>Philodinidae</taxon>
        <taxon>Didymodactylos</taxon>
    </lineage>
</organism>
<evidence type="ECO:0000256" key="4">
    <source>
        <dbReference type="ARBA" id="ARBA00023136"/>
    </source>
</evidence>
<dbReference type="PANTHER" id="PTHR24064">
    <property type="entry name" value="SOLUTE CARRIER FAMILY 22 MEMBER"/>
    <property type="match status" value="1"/>
</dbReference>
<gene>
    <name evidence="7" type="ORF">GPM918_LOCUS46324</name>
    <name evidence="8" type="ORF">SRO942_LOCUS50259</name>
</gene>
<evidence type="ECO:0000256" key="5">
    <source>
        <dbReference type="SAM" id="Phobius"/>
    </source>
</evidence>
<comment type="subcellular location">
    <subcellularLocation>
        <location evidence="1">Membrane</location>
        <topology evidence="1">Multi-pass membrane protein</topology>
    </subcellularLocation>
</comment>
<keyword evidence="9" id="KW-1185">Reference proteome</keyword>
<dbReference type="GO" id="GO:0016020">
    <property type="term" value="C:membrane"/>
    <property type="evidence" value="ECO:0007669"/>
    <property type="project" value="UniProtKB-SubCell"/>
</dbReference>
<dbReference type="PROSITE" id="PS50850">
    <property type="entry name" value="MFS"/>
    <property type="match status" value="1"/>
</dbReference>
<proteinExistence type="predicted"/>
<sequence length="119" mass="12995">IALCIIPMNKLMTKDSQKHKITLLTMNIILKFLAAGSYAIIYIYSNELFPTGVRNSGMGICSMIARVGAILGTTCNDLLARVWSDFPIVVYGIVSLVAAFLAFSLPETLNKPLPQTVED</sequence>
<reference evidence="7" key="1">
    <citation type="submission" date="2021-02" db="EMBL/GenBank/DDBJ databases">
        <authorList>
            <person name="Nowell W R."/>
        </authorList>
    </citation>
    <scope>NUCLEOTIDE SEQUENCE</scope>
</reference>
<feature type="transmembrane region" description="Helical" evidence="5">
    <location>
        <begin position="21"/>
        <end position="44"/>
    </location>
</feature>
<evidence type="ECO:0000259" key="6">
    <source>
        <dbReference type="PROSITE" id="PS50850"/>
    </source>
</evidence>
<dbReference type="EMBL" id="CAJOBC010140920">
    <property type="protein sequence ID" value="CAF4645596.1"/>
    <property type="molecule type" value="Genomic_DNA"/>
</dbReference>